<organism evidence="8 9">
    <name type="scientific">Pristionchus fissidentatus</name>
    <dbReference type="NCBI Taxonomy" id="1538716"/>
    <lineage>
        <taxon>Eukaryota</taxon>
        <taxon>Metazoa</taxon>
        <taxon>Ecdysozoa</taxon>
        <taxon>Nematoda</taxon>
        <taxon>Chromadorea</taxon>
        <taxon>Rhabditida</taxon>
        <taxon>Rhabditina</taxon>
        <taxon>Diplogasteromorpha</taxon>
        <taxon>Diplogasteroidea</taxon>
        <taxon>Neodiplogasteridae</taxon>
        <taxon>Pristionchus</taxon>
    </lineage>
</organism>
<feature type="compositionally biased region" description="Gly residues" evidence="6">
    <location>
        <begin position="584"/>
        <end position="611"/>
    </location>
</feature>
<proteinExistence type="predicted"/>
<evidence type="ECO:0000256" key="3">
    <source>
        <dbReference type="ARBA" id="ARBA00022737"/>
    </source>
</evidence>
<dbReference type="GO" id="GO:0005737">
    <property type="term" value="C:cytoplasm"/>
    <property type="evidence" value="ECO:0007669"/>
    <property type="project" value="UniProtKB-SubCell"/>
</dbReference>
<keyword evidence="2" id="KW-0963">Cytoplasm</keyword>
<dbReference type="Proteomes" id="UP001432322">
    <property type="component" value="Unassembled WGS sequence"/>
</dbReference>
<dbReference type="InterPro" id="IPR012677">
    <property type="entry name" value="Nucleotide-bd_a/b_plait_sf"/>
</dbReference>
<dbReference type="CDD" id="cd12249">
    <property type="entry name" value="RRM1_hnRNPR_like"/>
    <property type="match status" value="1"/>
</dbReference>
<evidence type="ECO:0000256" key="1">
    <source>
        <dbReference type="ARBA" id="ARBA00004496"/>
    </source>
</evidence>
<dbReference type="SUPFAM" id="SSF54928">
    <property type="entry name" value="RNA-binding domain, RBD"/>
    <property type="match status" value="2"/>
</dbReference>
<dbReference type="AlphaFoldDB" id="A0AAV5W939"/>
<keyword evidence="4 5" id="KW-0694">RNA-binding</keyword>
<keyword evidence="3" id="KW-0677">Repeat</keyword>
<sequence length="641" mass="69248">LIVKYLRHQSCMTDVVMSEETANTEVPVVKEEVPEATAAGDAVPENNGENGEDQKVVNGSTSVEKTEDDERKVTLVSQGVHDSVAAKMVNLFDEADCTLEDFDERALEMLKQFPTSEAVYLIEQLILTKLHGVQNKPQYLMSVMRNLRDRIRQLGATFVMSKALIGGPASEDIQAILDRTGYKLEVTVGQRKYGGPPPEWEGAPTGPGTNGHEIYIGHIPHEMYEDKLIPLFEEIGKIWDLRLMMDPMTGQNRGYAFLTFCEKGCATEAAKKFDGHEIASGKSLKVNVSVANTRLFIGNIPKSKSKEEILEEFKKHSDGVLDVIIYAAPDGGDRNKNRGFCFVDFTDHKTASDAKRKFSTVKGPRPFNHELVVDWAEQQDEPSDEEMSKVKSCYVRNLKESYTEEMIKERFEKYGKVERVKKVKEYAFVHFEEREDCLKAIEAENNAEVDGVVIECSLAKPQVDKKKRGGPLRGRGNDRFGAGFGRGRGNQAGAGGGANAWNRSSMGYAEFSAGYGGQPGYDMYGSGGGYGGGYSGGYGDPYGQYGGGQYGAGQYGGGSYGGYGASQYGAGDYGSPGGYGGGRGGGSFGGRGGAGGRGQGRGRGNGGGFRGGAKRPGDWSGGPASKRGDTDFSADVHMGGY</sequence>
<dbReference type="Pfam" id="PF00076">
    <property type="entry name" value="RRM_1"/>
    <property type="match status" value="3"/>
</dbReference>
<dbReference type="FunFam" id="3.30.70.330:FF:000027">
    <property type="entry name" value="Heterogeneous nuclear ribonucleoprotein q isoform"/>
    <property type="match status" value="1"/>
</dbReference>
<evidence type="ECO:0000313" key="8">
    <source>
        <dbReference type="EMBL" id="GMT28235.1"/>
    </source>
</evidence>
<keyword evidence="9" id="KW-1185">Reference proteome</keyword>
<dbReference type="InterPro" id="IPR035979">
    <property type="entry name" value="RBD_domain_sf"/>
</dbReference>
<feature type="region of interest" description="Disordered" evidence="6">
    <location>
        <begin position="465"/>
        <end position="486"/>
    </location>
</feature>
<name>A0AAV5W939_9BILA</name>
<dbReference type="Pfam" id="PF18360">
    <property type="entry name" value="hnRNP_Q_AcD"/>
    <property type="match status" value="1"/>
</dbReference>
<evidence type="ECO:0000256" key="5">
    <source>
        <dbReference type="PROSITE-ProRule" id="PRU00176"/>
    </source>
</evidence>
<dbReference type="CDD" id="cd21039">
    <property type="entry name" value="NURR"/>
    <property type="match status" value="1"/>
</dbReference>
<dbReference type="PANTHER" id="PTHR21245">
    <property type="entry name" value="HETEROGENEOUS NUCLEAR RIBONUCLEOPROTEIN"/>
    <property type="match status" value="1"/>
</dbReference>
<dbReference type="SMART" id="SM00360">
    <property type="entry name" value="RRM"/>
    <property type="match status" value="3"/>
</dbReference>
<protein>
    <recommendedName>
        <fullName evidence="7">RRM domain-containing protein</fullName>
    </recommendedName>
</protein>
<dbReference type="FunFam" id="3.30.70.330:FF:001056">
    <property type="entry name" value="HnRNP A1 homolog"/>
    <property type="match status" value="1"/>
</dbReference>
<evidence type="ECO:0000256" key="2">
    <source>
        <dbReference type="ARBA" id="ARBA00022490"/>
    </source>
</evidence>
<dbReference type="Gene3D" id="3.30.70.330">
    <property type="match status" value="3"/>
</dbReference>
<reference evidence="8" key="1">
    <citation type="submission" date="2023-10" db="EMBL/GenBank/DDBJ databases">
        <title>Genome assembly of Pristionchus species.</title>
        <authorList>
            <person name="Yoshida K."/>
            <person name="Sommer R.J."/>
        </authorList>
    </citation>
    <scope>NUCLEOTIDE SEQUENCE</scope>
    <source>
        <strain evidence="8">RS5133</strain>
    </source>
</reference>
<dbReference type="EMBL" id="BTSY01000005">
    <property type="protein sequence ID" value="GMT28235.1"/>
    <property type="molecule type" value="Genomic_DNA"/>
</dbReference>
<feature type="domain" description="RRM" evidence="7">
    <location>
        <begin position="293"/>
        <end position="378"/>
    </location>
</feature>
<feature type="domain" description="RRM" evidence="7">
    <location>
        <begin position="212"/>
        <end position="291"/>
    </location>
</feature>
<dbReference type="InterPro" id="IPR041337">
    <property type="entry name" value="hnRNP_Q_AcD"/>
</dbReference>
<dbReference type="InterPro" id="IPR000504">
    <property type="entry name" value="RRM_dom"/>
</dbReference>
<feature type="domain" description="RRM" evidence="7">
    <location>
        <begin position="391"/>
        <end position="461"/>
    </location>
</feature>
<comment type="subcellular location">
    <subcellularLocation>
        <location evidence="1">Cytoplasm</location>
    </subcellularLocation>
</comment>
<feature type="non-terminal residue" evidence="8">
    <location>
        <position position="1"/>
    </location>
</feature>
<evidence type="ECO:0000256" key="4">
    <source>
        <dbReference type="ARBA" id="ARBA00022884"/>
    </source>
</evidence>
<dbReference type="PROSITE" id="PS50102">
    <property type="entry name" value="RRM"/>
    <property type="match status" value="3"/>
</dbReference>
<dbReference type="CDD" id="cd12250">
    <property type="entry name" value="RRM2_hnRNPR_like"/>
    <property type="match status" value="1"/>
</dbReference>
<dbReference type="InterPro" id="IPR006535">
    <property type="entry name" value="HnRNP_R/Q_splicing_fac"/>
</dbReference>
<dbReference type="CDD" id="cd12251">
    <property type="entry name" value="RRM3_hnRNPR_like"/>
    <property type="match status" value="1"/>
</dbReference>
<evidence type="ECO:0000259" key="7">
    <source>
        <dbReference type="PROSITE" id="PS50102"/>
    </source>
</evidence>
<evidence type="ECO:0000313" key="9">
    <source>
        <dbReference type="Proteomes" id="UP001432322"/>
    </source>
</evidence>
<feature type="region of interest" description="Disordered" evidence="6">
    <location>
        <begin position="584"/>
        <end position="641"/>
    </location>
</feature>
<comment type="caution">
    <text evidence="8">The sequence shown here is derived from an EMBL/GenBank/DDBJ whole genome shotgun (WGS) entry which is preliminary data.</text>
</comment>
<gene>
    <name evidence="8" type="ORF">PFISCL1PPCAC_19532</name>
</gene>
<dbReference type="GO" id="GO:0003723">
    <property type="term" value="F:RNA binding"/>
    <property type="evidence" value="ECO:0007669"/>
    <property type="project" value="UniProtKB-UniRule"/>
</dbReference>
<dbReference type="NCBIfam" id="TIGR01648">
    <property type="entry name" value="hnRNP-R-Q"/>
    <property type="match status" value="1"/>
</dbReference>
<accession>A0AAV5W939</accession>
<feature type="region of interest" description="Disordered" evidence="6">
    <location>
        <begin position="34"/>
        <end position="70"/>
    </location>
</feature>
<evidence type="ECO:0000256" key="6">
    <source>
        <dbReference type="SAM" id="MobiDB-lite"/>
    </source>
</evidence>
<dbReference type="FunFam" id="3.30.70.330:FF:000022">
    <property type="entry name" value="APOBEC1 complementation factor isoform X1"/>
    <property type="match status" value="1"/>
</dbReference>